<dbReference type="EMBL" id="QWGE01000005">
    <property type="protein sequence ID" value="RIJ34372.1"/>
    <property type="molecule type" value="Genomic_DNA"/>
</dbReference>
<dbReference type="InterPro" id="IPR026444">
    <property type="entry name" value="Secre_tail"/>
</dbReference>
<dbReference type="Pfam" id="PF05345">
    <property type="entry name" value="He_PIG"/>
    <property type="match status" value="1"/>
</dbReference>
<dbReference type="Gene3D" id="2.60.120.200">
    <property type="match status" value="2"/>
</dbReference>
<dbReference type="InterPro" id="IPR015919">
    <property type="entry name" value="Cadherin-like_sf"/>
</dbReference>
<sequence>MTYLYLLRQFSAGKTFLKATSWFVLALVTSFLSPFAVFAQSGCPDGLVHYFGLDETSSGSYSDYASPSVATCTDCPAASTGLFNGAQRFSGSKNGLTLTDIEKFEWGPNSNFTMELWMKASGTSSDNQVFIGRDAKDSEMMWWLGMSASGKPRFELYDRDRTGFGIVGEDIKINDDRWHHIVVVRDGRLRVNKLYVDGYSVGSYQFDYTASFESSSPINIGFLDLNKGFGYTGQLDELMVYNRALSETEVRARFNNGAGSYCGPQQVKPMIMSEAVTHGVVDQKYTYDVQAVGNPAPVFALADAPSGMQLDSKTGQITWTPTAEGNYKVIVTATNSSGSDRQEFTVAVKKGIGEKTGMIHHWMLHEINGSRYRDFYTPYDATCSQEARPKPVNGVVSGGQEFDGQDDGLNVEESYNFDWEANETFTIEVWLRTNGSTSGNRVLIGRDAKDSEAHWWVGLDGEGRAGFQLLDLEWQGIFVGGAGAKLNDNVWHQVVAVRNGKSGLTELYVDGAKVASGSHTYTHGFASRSAVNIGYLNDGNGYHYEGILDEVKLFGRALTADEIEERYSSVFDAITELVRFEGQYIGGSIQLTWETAAEANLSHFVVERSEDMEAFEPLGEVKANGNSNTAIIYNFNDIAPLQTKNYYRLKIMKEDGKYTYSKIIMIEFGGPTATFFKIYPNPIEQGEVTAELSNLPSGEVVQFYVADLRGKRLVQEQMQVDDFGQLQIIVPITEVYRPGMYTLTVISSKRIISRKLIVRR</sequence>
<feature type="domain" description="LamG-like jellyroll fold" evidence="3">
    <location>
        <begin position="423"/>
        <end position="561"/>
    </location>
</feature>
<dbReference type="SMART" id="SM00560">
    <property type="entry name" value="LamGL"/>
    <property type="match status" value="2"/>
</dbReference>
<dbReference type="PANTHER" id="PTHR47635:SF2">
    <property type="entry name" value="LAMG-LIKE JELLYROLL FOLD DOMAIN-CONTAINING PROTEIN"/>
    <property type="match status" value="1"/>
</dbReference>
<dbReference type="GO" id="GO:0016020">
    <property type="term" value="C:membrane"/>
    <property type="evidence" value="ECO:0007669"/>
    <property type="project" value="InterPro"/>
</dbReference>
<organism evidence="4 5">
    <name type="scientific">Pontibacter oryzae</name>
    <dbReference type="NCBI Taxonomy" id="2304593"/>
    <lineage>
        <taxon>Bacteria</taxon>
        <taxon>Pseudomonadati</taxon>
        <taxon>Bacteroidota</taxon>
        <taxon>Cytophagia</taxon>
        <taxon>Cytophagales</taxon>
        <taxon>Hymenobacteraceae</taxon>
        <taxon>Pontibacter</taxon>
    </lineage>
</organism>
<dbReference type="NCBIfam" id="TIGR04183">
    <property type="entry name" value="Por_Secre_tail"/>
    <property type="match status" value="1"/>
</dbReference>
<dbReference type="InterPro" id="IPR013320">
    <property type="entry name" value="ConA-like_dom_sf"/>
</dbReference>
<dbReference type="GO" id="GO:0004553">
    <property type="term" value="F:hydrolase activity, hydrolyzing O-glycosyl compounds"/>
    <property type="evidence" value="ECO:0007669"/>
    <property type="project" value="UniProtKB-ARBA"/>
</dbReference>
<name>A0A399RX45_9BACT</name>
<keyword evidence="2" id="KW-1015">Disulfide bond</keyword>
<accession>A0A399RX45</accession>
<dbReference type="GO" id="GO:0005509">
    <property type="term" value="F:calcium ion binding"/>
    <property type="evidence" value="ECO:0007669"/>
    <property type="project" value="InterPro"/>
</dbReference>
<protein>
    <submittedName>
        <fullName evidence="4">T9SS C-terminal target domain-containing protein</fullName>
    </submittedName>
</protein>
<evidence type="ECO:0000259" key="3">
    <source>
        <dbReference type="SMART" id="SM00560"/>
    </source>
</evidence>
<evidence type="ECO:0000313" key="5">
    <source>
        <dbReference type="Proteomes" id="UP000266005"/>
    </source>
</evidence>
<proteinExistence type="predicted"/>
<keyword evidence="5" id="KW-1185">Reference proteome</keyword>
<dbReference type="Pfam" id="PF13385">
    <property type="entry name" value="Laminin_G_3"/>
    <property type="match status" value="2"/>
</dbReference>
<dbReference type="InterPro" id="IPR013783">
    <property type="entry name" value="Ig-like_fold"/>
</dbReference>
<gene>
    <name evidence="4" type="ORF">D1627_15760</name>
</gene>
<dbReference type="SUPFAM" id="SSF49899">
    <property type="entry name" value="Concanavalin A-like lectins/glucanases"/>
    <property type="match status" value="2"/>
</dbReference>
<dbReference type="OrthoDB" id="9768966at2"/>
<dbReference type="Proteomes" id="UP000266005">
    <property type="component" value="Unassembled WGS sequence"/>
</dbReference>
<reference evidence="5" key="1">
    <citation type="submission" date="2018-08" db="EMBL/GenBank/DDBJ databases">
        <title>Mucilaginibacter sp. MYSH2.</title>
        <authorList>
            <person name="Seo T."/>
        </authorList>
    </citation>
    <scope>NUCLEOTIDE SEQUENCE [LARGE SCALE GENOMIC DNA]</scope>
    <source>
        <strain evidence="5">KIRAN</strain>
    </source>
</reference>
<keyword evidence="1" id="KW-0732">Signal</keyword>
<evidence type="ECO:0000313" key="4">
    <source>
        <dbReference type="EMBL" id="RIJ34372.1"/>
    </source>
</evidence>
<dbReference type="SUPFAM" id="SSF49313">
    <property type="entry name" value="Cadherin-like"/>
    <property type="match status" value="1"/>
</dbReference>
<dbReference type="InterPro" id="IPR006558">
    <property type="entry name" value="LamG-like"/>
</dbReference>
<feature type="domain" description="LamG-like jellyroll fold" evidence="3">
    <location>
        <begin position="110"/>
        <end position="248"/>
    </location>
</feature>
<dbReference type="RefSeq" id="WP_119433232.1">
    <property type="nucleotide sequence ID" value="NZ_QWGE01000005.1"/>
</dbReference>
<dbReference type="Gene3D" id="2.60.40.10">
    <property type="entry name" value="Immunoglobulins"/>
    <property type="match status" value="1"/>
</dbReference>
<dbReference type="PANTHER" id="PTHR47635">
    <property type="entry name" value="CUB DOMAIN-CONTAINING PROTEIN"/>
    <property type="match status" value="1"/>
</dbReference>
<evidence type="ECO:0000256" key="1">
    <source>
        <dbReference type="ARBA" id="ARBA00022729"/>
    </source>
</evidence>
<dbReference type="GO" id="GO:0005975">
    <property type="term" value="P:carbohydrate metabolic process"/>
    <property type="evidence" value="ECO:0007669"/>
    <property type="project" value="UniProtKB-ARBA"/>
</dbReference>
<evidence type="ECO:0000256" key="2">
    <source>
        <dbReference type="ARBA" id="ARBA00023157"/>
    </source>
</evidence>
<dbReference type="AlphaFoldDB" id="A0A399RX45"/>
<comment type="caution">
    <text evidence="4">The sequence shown here is derived from an EMBL/GenBank/DDBJ whole genome shotgun (WGS) entry which is preliminary data.</text>
</comment>